<dbReference type="RefSeq" id="XP_071925233.1">
    <property type="nucleotide sequence ID" value="XM_072069132.1"/>
</dbReference>
<keyword evidence="9" id="KW-1185">Reference proteome</keyword>
<dbReference type="RefSeq" id="XP_071925234.1">
    <property type="nucleotide sequence ID" value="XM_072069133.1"/>
</dbReference>
<accession>A0ABM4W0E3</accession>
<protein>
    <recommendedName>
        <fullName evidence="6">O-fucosyltransferase family protein</fullName>
    </recommendedName>
</protein>
<feature type="compositionally biased region" description="Low complexity" evidence="7">
    <location>
        <begin position="8"/>
        <end position="25"/>
    </location>
</feature>
<dbReference type="RefSeq" id="XP_071925231.1">
    <property type="nucleotide sequence ID" value="XM_072069130.1"/>
</dbReference>
<evidence type="ECO:0000256" key="1">
    <source>
        <dbReference type="ARBA" id="ARBA00007737"/>
    </source>
</evidence>
<evidence type="ECO:0000256" key="3">
    <source>
        <dbReference type="ARBA" id="ARBA00022679"/>
    </source>
</evidence>
<dbReference type="CDD" id="cd11299">
    <property type="entry name" value="O-FucT_plant"/>
    <property type="match status" value="1"/>
</dbReference>
<dbReference type="RefSeq" id="XP_071925230.1">
    <property type="nucleotide sequence ID" value="XM_072069129.1"/>
</dbReference>
<comment type="similarity">
    <text evidence="1">Belongs to the glycosyltransferase GT106 family.</text>
</comment>
<keyword evidence="8" id="KW-0812">Transmembrane</keyword>
<dbReference type="Proteomes" id="UP001652660">
    <property type="component" value="Chromosome 10c"/>
</dbReference>
<reference evidence="10 11" key="1">
    <citation type="submission" date="2025-05" db="UniProtKB">
        <authorList>
            <consortium name="RefSeq"/>
        </authorList>
    </citation>
    <scope>IDENTIFICATION</scope>
    <source>
        <tissue evidence="10 11">Leaves</tissue>
    </source>
</reference>
<keyword evidence="8" id="KW-1133">Transmembrane helix</keyword>
<keyword evidence="3" id="KW-0808">Transferase</keyword>
<evidence type="ECO:0000313" key="10">
    <source>
        <dbReference type="RefSeq" id="XP_071925228.1"/>
    </source>
</evidence>
<evidence type="ECO:0000256" key="5">
    <source>
        <dbReference type="ARBA" id="ARBA00023277"/>
    </source>
</evidence>
<dbReference type="InterPro" id="IPR019378">
    <property type="entry name" value="GDP-Fuc_O-FucTrfase"/>
</dbReference>
<dbReference type="PANTHER" id="PTHR31288:SF22">
    <property type="entry name" value="O-FUCOSYLTRANSFERASE 9"/>
    <property type="match status" value="1"/>
</dbReference>
<evidence type="ECO:0000313" key="12">
    <source>
        <dbReference type="RefSeq" id="XP_071925230.1"/>
    </source>
</evidence>
<evidence type="ECO:0000313" key="15">
    <source>
        <dbReference type="RefSeq" id="XP_071925233.1"/>
    </source>
</evidence>
<evidence type="ECO:0000256" key="8">
    <source>
        <dbReference type="SAM" id="Phobius"/>
    </source>
</evidence>
<name>A0ABM4W0E3_COFAR</name>
<keyword evidence="5" id="KW-0119">Carbohydrate metabolism</keyword>
<organism evidence="9 17">
    <name type="scientific">Coffea arabica</name>
    <name type="common">Arabian coffee</name>
    <dbReference type="NCBI Taxonomy" id="13443"/>
    <lineage>
        <taxon>Eukaryota</taxon>
        <taxon>Viridiplantae</taxon>
        <taxon>Streptophyta</taxon>
        <taxon>Embryophyta</taxon>
        <taxon>Tracheophyta</taxon>
        <taxon>Spermatophyta</taxon>
        <taxon>Magnoliopsida</taxon>
        <taxon>eudicotyledons</taxon>
        <taxon>Gunneridae</taxon>
        <taxon>Pentapetalae</taxon>
        <taxon>asterids</taxon>
        <taxon>lamiids</taxon>
        <taxon>Gentianales</taxon>
        <taxon>Rubiaceae</taxon>
        <taxon>Ixoroideae</taxon>
        <taxon>Gardenieae complex</taxon>
        <taxon>Bertiereae - Coffeeae clade</taxon>
        <taxon>Coffeeae</taxon>
        <taxon>Coffea</taxon>
    </lineage>
</organism>
<evidence type="ECO:0000313" key="11">
    <source>
        <dbReference type="RefSeq" id="XP_071925229.1"/>
    </source>
</evidence>
<proteinExistence type="inferred from homology"/>
<dbReference type="RefSeq" id="XP_071925235.1">
    <property type="nucleotide sequence ID" value="XM_072069134.1"/>
</dbReference>
<evidence type="ECO:0000313" key="13">
    <source>
        <dbReference type="RefSeq" id="XP_071925231.1"/>
    </source>
</evidence>
<dbReference type="InterPro" id="IPR024709">
    <property type="entry name" value="FucosylTrfase_pln"/>
</dbReference>
<dbReference type="PIRSF" id="PIRSF009360">
    <property type="entry name" value="UCP009360"/>
    <property type="match status" value="1"/>
</dbReference>
<feature type="transmembrane region" description="Helical" evidence="8">
    <location>
        <begin position="88"/>
        <end position="109"/>
    </location>
</feature>
<evidence type="ECO:0000256" key="7">
    <source>
        <dbReference type="SAM" id="MobiDB-lite"/>
    </source>
</evidence>
<dbReference type="RefSeq" id="XP_071925232.1">
    <property type="nucleotide sequence ID" value="XM_072069131.1"/>
</dbReference>
<keyword evidence="8" id="KW-0472">Membrane</keyword>
<evidence type="ECO:0000313" key="14">
    <source>
        <dbReference type="RefSeq" id="XP_071925232.1"/>
    </source>
</evidence>
<keyword evidence="2" id="KW-0328">Glycosyltransferase</keyword>
<evidence type="ECO:0000313" key="17">
    <source>
        <dbReference type="RefSeq" id="XP_071925235.1"/>
    </source>
</evidence>
<evidence type="ECO:0000256" key="6">
    <source>
        <dbReference type="ARBA" id="ARBA00030350"/>
    </source>
</evidence>
<sequence>MHGLSRLGSGVNSTPSTSSSSSVSPPSSPRNRRSRNNKNSIITIGGGGRDGGSRSFLRGGGFGEMKLQNLVERLGFAVISTVYRRRGVLLLAPLLYISVMLLYMGTVGFDSVVSRNGGNGDDLTRPGSLYRSPQVFEKLWPFMEAESNGSSSNLIMNVWTLKPRQSWKPCIHQTASHAELPKSNGFLIIEANGGLNQQRLSICDAVAVAGLLNATLVIPMFHFNSVWRDSSKFGDIFDEDFFIYALRNRVEIVRGLPEAVLQHFDHNISNIVNLRLKAWSSPTYYLQKVVPTIVELGAVRVAPFSNRLAHAVPPNIQGLRCLSNFEALRFSESIRMLAAKMVDRMVKNSSKSGGKYISVHLRFEEDMVAFSCCVYDGGEEEKREMDIARERSWRGKFRRRGRIIRPGANRRDGKCPLTPLEVGMMLRGMGFDNNTFIYVAAGKIYQAEKYMAPLKQMFPHLETKDTLASPEELAPFKGHSSRLAALDYTVCLHSEVFVSTQGGNFPHFLVGHRRYLYEGHAKTIKPDKRKLALLFDNPNIRWKDFKRQLQDMLRHSDVKGVETRKPSGSLYTYPMPDCMCKHADGRNDNGNTTGLS</sequence>
<dbReference type="Pfam" id="PF10250">
    <property type="entry name" value="O-FucT"/>
    <property type="match status" value="1"/>
</dbReference>
<keyword evidence="4" id="KW-0294">Fucose metabolism</keyword>
<feature type="region of interest" description="Disordered" evidence="7">
    <location>
        <begin position="1"/>
        <end position="52"/>
    </location>
</feature>
<evidence type="ECO:0000313" key="9">
    <source>
        <dbReference type="Proteomes" id="UP001652660"/>
    </source>
</evidence>
<dbReference type="RefSeq" id="XP_071925229.1">
    <property type="nucleotide sequence ID" value="XM_072069128.1"/>
</dbReference>
<dbReference type="PANTHER" id="PTHR31288">
    <property type="entry name" value="O-FUCOSYLTRANSFERASE FAMILY PROTEIN"/>
    <property type="match status" value="1"/>
</dbReference>
<dbReference type="GeneID" id="113714553"/>
<evidence type="ECO:0000256" key="4">
    <source>
        <dbReference type="ARBA" id="ARBA00023253"/>
    </source>
</evidence>
<gene>
    <name evidence="10 11 12 13 14 15 16 17" type="primary">LOC113714553</name>
</gene>
<dbReference type="RefSeq" id="XP_071925228.1">
    <property type="nucleotide sequence ID" value="XM_072069127.1"/>
</dbReference>
<evidence type="ECO:0000256" key="2">
    <source>
        <dbReference type="ARBA" id="ARBA00022676"/>
    </source>
</evidence>
<evidence type="ECO:0000313" key="16">
    <source>
        <dbReference type="RefSeq" id="XP_071925234.1"/>
    </source>
</evidence>